<evidence type="ECO:0000256" key="1">
    <source>
        <dbReference type="ARBA" id="ARBA00008418"/>
    </source>
</evidence>
<comment type="similarity">
    <text evidence="1">Belongs to the villin/gelsolin family.</text>
</comment>
<dbReference type="SUPFAM" id="SSF47050">
    <property type="entry name" value="VHP, Villin headpiece domain"/>
    <property type="match status" value="1"/>
</dbReference>
<dbReference type="InterPro" id="IPR003128">
    <property type="entry name" value="Villin_headpiece"/>
</dbReference>
<feature type="region of interest" description="Disordered" evidence="5">
    <location>
        <begin position="730"/>
        <end position="758"/>
    </location>
</feature>
<keyword evidence="3" id="KW-0677">Repeat</keyword>
<dbReference type="InterPro" id="IPR007123">
    <property type="entry name" value="Gelsolin-like_dom"/>
</dbReference>
<evidence type="ECO:0000256" key="4">
    <source>
        <dbReference type="ARBA" id="ARBA00023203"/>
    </source>
</evidence>
<evidence type="ECO:0000256" key="2">
    <source>
        <dbReference type="ARBA" id="ARBA00022467"/>
    </source>
</evidence>
<dbReference type="CDD" id="cd11291">
    <property type="entry name" value="gelsolin_S6_like"/>
    <property type="match status" value="1"/>
</dbReference>
<comment type="caution">
    <text evidence="7">The sequence shown here is derived from an EMBL/GenBank/DDBJ whole genome shotgun (WGS) entry which is preliminary data.</text>
</comment>
<dbReference type="PANTHER" id="PTHR11977">
    <property type="entry name" value="VILLIN"/>
    <property type="match status" value="1"/>
</dbReference>
<dbReference type="InterPro" id="IPR036886">
    <property type="entry name" value="Villin_headpiece_dom_sf"/>
</dbReference>
<dbReference type="PRINTS" id="PR00597">
    <property type="entry name" value="GELSOLIN"/>
</dbReference>
<dbReference type="GO" id="GO:0005737">
    <property type="term" value="C:cytoplasm"/>
    <property type="evidence" value="ECO:0007669"/>
    <property type="project" value="TreeGrafter"/>
</dbReference>
<feature type="compositionally biased region" description="Polar residues" evidence="5">
    <location>
        <begin position="730"/>
        <end position="753"/>
    </location>
</feature>
<evidence type="ECO:0000259" key="6">
    <source>
        <dbReference type="PROSITE" id="PS51089"/>
    </source>
</evidence>
<dbReference type="Pfam" id="PF00626">
    <property type="entry name" value="Gelsolin"/>
    <property type="match status" value="5"/>
</dbReference>
<dbReference type="InterPro" id="IPR057226">
    <property type="entry name" value="DUF7904"/>
</dbReference>
<name>A0A6A4V3V4_AMPAM</name>
<dbReference type="CDD" id="cd11288">
    <property type="entry name" value="gelsolin_S5_like"/>
    <property type="match status" value="1"/>
</dbReference>
<reference evidence="7 8" key="1">
    <citation type="submission" date="2019-07" db="EMBL/GenBank/DDBJ databases">
        <title>Draft genome assembly of a fouling barnacle, Amphibalanus amphitrite (Darwin, 1854): The first reference genome for Thecostraca.</title>
        <authorList>
            <person name="Kim W."/>
        </authorList>
    </citation>
    <scope>NUCLEOTIDE SEQUENCE [LARGE SCALE GENOMIC DNA]</scope>
    <source>
        <strain evidence="7">SNU_AA5</strain>
        <tissue evidence="7">Soma without cirri and trophi</tissue>
    </source>
</reference>
<dbReference type="Pfam" id="PF02209">
    <property type="entry name" value="VHP"/>
    <property type="match status" value="1"/>
</dbReference>
<keyword evidence="2" id="KW-0117">Actin capping</keyword>
<evidence type="ECO:0000313" key="8">
    <source>
        <dbReference type="Proteomes" id="UP000440578"/>
    </source>
</evidence>
<dbReference type="FunFam" id="3.40.20.10:FF:000005">
    <property type="entry name" value="Gelsolin"/>
    <property type="match status" value="1"/>
</dbReference>
<dbReference type="SMART" id="SM00262">
    <property type="entry name" value="GEL"/>
    <property type="match status" value="6"/>
</dbReference>
<dbReference type="SUPFAM" id="SSF55753">
    <property type="entry name" value="Actin depolymerizing proteins"/>
    <property type="match status" value="6"/>
</dbReference>
<dbReference type="PANTHER" id="PTHR11977:SF57">
    <property type="entry name" value="VILLIN-LIKE PROTEIN QUAIL"/>
    <property type="match status" value="1"/>
</dbReference>
<proteinExistence type="inferred from homology"/>
<organism evidence="7 8">
    <name type="scientific">Amphibalanus amphitrite</name>
    <name type="common">Striped barnacle</name>
    <name type="synonym">Balanus amphitrite</name>
    <dbReference type="NCBI Taxonomy" id="1232801"/>
    <lineage>
        <taxon>Eukaryota</taxon>
        <taxon>Metazoa</taxon>
        <taxon>Ecdysozoa</taxon>
        <taxon>Arthropoda</taxon>
        <taxon>Crustacea</taxon>
        <taxon>Multicrustacea</taxon>
        <taxon>Cirripedia</taxon>
        <taxon>Thoracica</taxon>
        <taxon>Thoracicalcarea</taxon>
        <taxon>Balanomorpha</taxon>
        <taxon>Balanoidea</taxon>
        <taxon>Balanidae</taxon>
        <taxon>Amphibalaninae</taxon>
        <taxon>Amphibalanus</taxon>
    </lineage>
</organism>
<dbReference type="InterPro" id="IPR029006">
    <property type="entry name" value="ADF-H/Gelsolin-like_dom_sf"/>
</dbReference>
<dbReference type="Proteomes" id="UP000440578">
    <property type="component" value="Unassembled WGS sequence"/>
</dbReference>
<dbReference type="SMART" id="SM00153">
    <property type="entry name" value="VHP"/>
    <property type="match status" value="1"/>
</dbReference>
<dbReference type="CDD" id="cd11293">
    <property type="entry name" value="gelsolin_S4_like"/>
    <property type="match status" value="1"/>
</dbReference>
<dbReference type="GO" id="GO:0015629">
    <property type="term" value="C:actin cytoskeleton"/>
    <property type="evidence" value="ECO:0007669"/>
    <property type="project" value="TreeGrafter"/>
</dbReference>
<sequence length="815" mass="91062">MANVDPAFACVIPDTPAFLVWRVDEEELVPVPETEHGTFYRGDAYLVYSASEQTIYGGGRAVRGPLAVHIHFWIGSKTNVEAARVAASKAVKLDRFLGGRPVQHRETERFESPRFRSYFRSALRYLEGSASQSDDYSARMFLIRGKRRPLIYQSPAVAWEYLNDGDAFVIVTERFVFVWCGRSANGLEKIQAVRLAQALHCGRTVVVVASGEEDRIPAAAKEVFTSLLPLSKRAVRSADADSEERHWPDRRRPASEVALFVVSVEGDEVRPQLVKTGDLSQGDLVPDDVFIVDVGYVVWLWVGRRAQQEERAEGVRFAEEYMKQTGRALNVPLCRVVDGGEPAEFRSLFGVWVDSDEAEEAAAAVPALGRVAKTVAAKFDAAMLHNNTALAVETQLVDDGSGQKNVWRVQDGEVVPLDESRHGVFRASDCYVIQYCYRVAGKDRFLVYCWLGACSSAADQEAAAVRAIELDGKLRGRAVQARIVQGEEPPQFFAIFGGKIIIYSGEEPDGETERLLLHVRSNRRHATRALEVACRASSLNSNDAFVLRDGGRVFVWCGKNSVCEERDAARSIAFDFCKDSEPLIIEEGAEPSAFWDAISGHEEFDTTPRATHQVRMPARLFHCSDASGKLTVEEVADFDQSDLCEDDVMLLDAWDAVFVWVSVRANRAERRRSERAALEYLSRDPAGRGESIPVYRVHQQAEPPIFTGFFPHWDPDFWAAQPSWPVVKQAVTSPTASANGSDESDSCTTQRPENTPVFPLEALQSRRPPEGVDPSRREDFLSDSDFSAVFGMTREEFQRLPQWKKMQKKRKASLF</sequence>
<dbReference type="GO" id="GO:0051016">
    <property type="term" value="P:barbed-end actin filament capping"/>
    <property type="evidence" value="ECO:0007669"/>
    <property type="project" value="TreeGrafter"/>
</dbReference>
<dbReference type="GO" id="GO:0051014">
    <property type="term" value="P:actin filament severing"/>
    <property type="evidence" value="ECO:0007669"/>
    <property type="project" value="TreeGrafter"/>
</dbReference>
<dbReference type="OrthoDB" id="6375767at2759"/>
<dbReference type="FunFam" id="3.40.20.10:FF:000001">
    <property type="entry name" value="Gelsolin"/>
    <property type="match status" value="1"/>
</dbReference>
<dbReference type="GO" id="GO:0008154">
    <property type="term" value="P:actin polymerization or depolymerization"/>
    <property type="evidence" value="ECO:0007669"/>
    <property type="project" value="TreeGrafter"/>
</dbReference>
<gene>
    <name evidence="7" type="primary">AVIL_1</name>
    <name evidence="7" type="ORF">FJT64_012429</name>
</gene>
<dbReference type="Gene3D" id="1.10.950.10">
    <property type="entry name" value="Villin headpiece domain"/>
    <property type="match status" value="1"/>
</dbReference>
<dbReference type="InterPro" id="IPR007122">
    <property type="entry name" value="Villin/Gelsolin"/>
</dbReference>
<dbReference type="EMBL" id="VIIS01002040">
    <property type="protein sequence ID" value="KAF0289316.1"/>
    <property type="molecule type" value="Genomic_DNA"/>
</dbReference>
<dbReference type="PROSITE" id="PS51089">
    <property type="entry name" value="HP"/>
    <property type="match status" value="1"/>
</dbReference>
<keyword evidence="4" id="KW-0009">Actin-binding</keyword>
<feature type="domain" description="HP" evidence="6">
    <location>
        <begin position="752"/>
        <end position="815"/>
    </location>
</feature>
<evidence type="ECO:0000256" key="3">
    <source>
        <dbReference type="ARBA" id="ARBA00022737"/>
    </source>
</evidence>
<protein>
    <submittedName>
        <fullName evidence="7">Advillin</fullName>
    </submittedName>
</protein>
<accession>A0A6A4V3V4</accession>
<evidence type="ECO:0000313" key="7">
    <source>
        <dbReference type="EMBL" id="KAF0289316.1"/>
    </source>
</evidence>
<keyword evidence="8" id="KW-1185">Reference proteome</keyword>
<dbReference type="Pfam" id="PF25480">
    <property type="entry name" value="DUF7904"/>
    <property type="match status" value="1"/>
</dbReference>
<dbReference type="GO" id="GO:0005546">
    <property type="term" value="F:phosphatidylinositol-4,5-bisphosphate binding"/>
    <property type="evidence" value="ECO:0007669"/>
    <property type="project" value="TreeGrafter"/>
</dbReference>
<dbReference type="GO" id="GO:0051015">
    <property type="term" value="F:actin filament binding"/>
    <property type="evidence" value="ECO:0007669"/>
    <property type="project" value="InterPro"/>
</dbReference>
<evidence type="ECO:0000256" key="5">
    <source>
        <dbReference type="SAM" id="MobiDB-lite"/>
    </source>
</evidence>
<dbReference type="AlphaFoldDB" id="A0A6A4V3V4"/>
<dbReference type="Gene3D" id="3.40.20.10">
    <property type="entry name" value="Severin"/>
    <property type="match status" value="6"/>
</dbReference>